<dbReference type="Proteomes" id="UP000023435">
    <property type="component" value="Unassembled WGS sequence"/>
</dbReference>
<dbReference type="InterPro" id="IPR011055">
    <property type="entry name" value="Dup_hybrid_motif"/>
</dbReference>
<feature type="compositionally biased region" description="Basic and acidic residues" evidence="1">
    <location>
        <begin position="181"/>
        <end position="190"/>
    </location>
</feature>
<dbReference type="InterPro" id="IPR002477">
    <property type="entry name" value="Peptidoglycan-bd-like"/>
</dbReference>
<feature type="region of interest" description="Disordered" evidence="1">
    <location>
        <begin position="414"/>
        <end position="451"/>
    </location>
</feature>
<comment type="caution">
    <text evidence="4">The sequence shown here is derived from an EMBL/GenBank/DDBJ whole genome shotgun (WGS) entry which is preliminary data.</text>
</comment>
<feature type="compositionally biased region" description="Polar residues" evidence="1">
    <location>
        <begin position="414"/>
        <end position="425"/>
    </location>
</feature>
<dbReference type="AlphaFoldDB" id="A0A108U4Z7"/>
<dbReference type="InterPro" id="IPR036365">
    <property type="entry name" value="PGBD-like_sf"/>
</dbReference>
<sequence>MPNYKIVESVGSGVQHVHDYEDIERHHPSRGNERGRVYGTVNGEREELLGNYAGTPTVSRDGDYYVSKDFVLQAGNSSAVKVPAVANGYIGRIDPSDGIVQIYDKPANDPSREMIAQYRHMDLRNTELKVGQQVEYGQPLGIQGGFNNGNPNAFGKHVHIDINTSYLPQMERYVRDMDSGAITTDKRPPHQENATGHTQVSNVSGNGRNVHSPGGAGSTTAAAPMADGVLRKDEHGPEVKALQERLNALGYKDAQGHALGTDGKFGKHTKEAVEAFQRDHKLEVDGIAGPNTLKALKAAQPDHAHPHADPKTADPKTVGNVDPAVRGPLLSDAAHPNNAMYKQAVEGLEKLGPQAGFKDHAALERAAATLTYDARVSGLNKIDHVVPNANGTGLFAVQGELGNPASHRAFVNKEQATQQTIEQSTQKLQQDVPQQTQQPAQQPQQAKSMVA</sequence>
<evidence type="ECO:0000256" key="1">
    <source>
        <dbReference type="SAM" id="MobiDB-lite"/>
    </source>
</evidence>
<feature type="compositionally biased region" description="Basic and acidic residues" evidence="1">
    <location>
        <begin position="300"/>
        <end position="314"/>
    </location>
</feature>
<evidence type="ECO:0000259" key="3">
    <source>
        <dbReference type="Pfam" id="PF20410"/>
    </source>
</evidence>
<evidence type="ECO:0000259" key="2">
    <source>
        <dbReference type="Pfam" id="PF01471"/>
    </source>
</evidence>
<dbReference type="RefSeq" id="WP_051547768.1">
    <property type="nucleotide sequence ID" value="NZ_JAJA02000001.1"/>
</dbReference>
<feature type="compositionally biased region" description="Low complexity" evidence="1">
    <location>
        <begin position="426"/>
        <end position="445"/>
    </location>
</feature>
<feature type="domain" description="Peptidoglycan binding-like" evidence="2">
    <location>
        <begin position="236"/>
        <end position="296"/>
    </location>
</feature>
<name>A0A108U4Z7_9GAMM</name>
<dbReference type="Gene3D" id="1.10.101.10">
    <property type="entry name" value="PGBD-like superfamily/PGBD"/>
    <property type="match status" value="1"/>
</dbReference>
<feature type="region of interest" description="Disordered" evidence="1">
    <location>
        <begin position="298"/>
        <end position="317"/>
    </location>
</feature>
<dbReference type="Gene3D" id="2.70.70.10">
    <property type="entry name" value="Glucose Permease (Domain IIA)"/>
    <property type="match status" value="1"/>
</dbReference>
<protein>
    <submittedName>
        <fullName evidence="4">Uncharacterized protein</fullName>
    </submittedName>
</protein>
<evidence type="ECO:0000313" key="5">
    <source>
        <dbReference type="Proteomes" id="UP000023435"/>
    </source>
</evidence>
<evidence type="ECO:0000313" key="4">
    <source>
        <dbReference type="EMBL" id="KWS02668.1"/>
    </source>
</evidence>
<dbReference type="InterPro" id="IPR046519">
    <property type="entry name" value="X-Tfes_XVIPCD"/>
</dbReference>
<keyword evidence="5" id="KW-1185">Reference proteome</keyword>
<organism evidence="4 5">
    <name type="scientific">Lysobacter capsici AZ78</name>
    <dbReference type="NCBI Taxonomy" id="1444315"/>
    <lineage>
        <taxon>Bacteria</taxon>
        <taxon>Pseudomonadati</taxon>
        <taxon>Pseudomonadota</taxon>
        <taxon>Gammaproteobacteria</taxon>
        <taxon>Lysobacterales</taxon>
        <taxon>Lysobacteraceae</taxon>
        <taxon>Lysobacter</taxon>
    </lineage>
</organism>
<reference evidence="4 5" key="1">
    <citation type="journal article" date="2014" name="Genome Announc.">
        <title>Draft Genome Sequence of Lysobacter capsici AZ78, a Bacterium Antagonistic to Plant-Pathogenic Oomycetes.</title>
        <authorList>
            <person name="Puopolo G."/>
            <person name="Sonego P."/>
            <person name="Engelen K."/>
            <person name="Pertot I."/>
        </authorList>
    </citation>
    <scope>NUCLEOTIDE SEQUENCE [LARGE SCALE GENOMIC DNA]</scope>
    <source>
        <strain evidence="4 5">AZ78</strain>
    </source>
</reference>
<feature type="domain" description="X-Tfes XVIPCD" evidence="3">
    <location>
        <begin position="332"/>
        <end position="430"/>
    </location>
</feature>
<feature type="compositionally biased region" description="Polar residues" evidence="1">
    <location>
        <begin position="192"/>
        <end position="206"/>
    </location>
</feature>
<proteinExistence type="predicted"/>
<feature type="region of interest" description="Disordered" evidence="1">
    <location>
        <begin position="181"/>
        <end position="206"/>
    </location>
</feature>
<dbReference type="OrthoDB" id="6046149at2"/>
<dbReference type="Pfam" id="PF01471">
    <property type="entry name" value="PG_binding_1"/>
    <property type="match status" value="1"/>
</dbReference>
<dbReference type="SUPFAM" id="SSF47090">
    <property type="entry name" value="PGBD-like"/>
    <property type="match status" value="1"/>
</dbReference>
<dbReference type="InterPro" id="IPR036366">
    <property type="entry name" value="PGBDSf"/>
</dbReference>
<accession>A0A108U4Z7</accession>
<dbReference type="EMBL" id="JAJA02000001">
    <property type="protein sequence ID" value="KWS02668.1"/>
    <property type="molecule type" value="Genomic_DNA"/>
</dbReference>
<dbReference type="Pfam" id="PF20410">
    <property type="entry name" value="X-Tfes_XVIPCD"/>
    <property type="match status" value="1"/>
</dbReference>
<gene>
    <name evidence="4" type="ORF">AZ78_0212</name>
</gene>